<organism evidence="1 2">
    <name type="scientific">Lasius platythorax</name>
    <dbReference type="NCBI Taxonomy" id="488582"/>
    <lineage>
        <taxon>Eukaryota</taxon>
        <taxon>Metazoa</taxon>
        <taxon>Ecdysozoa</taxon>
        <taxon>Arthropoda</taxon>
        <taxon>Hexapoda</taxon>
        <taxon>Insecta</taxon>
        <taxon>Pterygota</taxon>
        <taxon>Neoptera</taxon>
        <taxon>Endopterygota</taxon>
        <taxon>Hymenoptera</taxon>
        <taxon>Apocrita</taxon>
        <taxon>Aculeata</taxon>
        <taxon>Formicoidea</taxon>
        <taxon>Formicidae</taxon>
        <taxon>Formicinae</taxon>
        <taxon>Lasius</taxon>
        <taxon>Lasius</taxon>
    </lineage>
</organism>
<name>A0AAV2NXQ7_9HYME</name>
<keyword evidence="2" id="KW-1185">Reference proteome</keyword>
<protein>
    <submittedName>
        <fullName evidence="1">Uncharacterized protein</fullName>
    </submittedName>
</protein>
<sequence length="90" mass="10185">MRMWKGEREKRDRTDWATNEYWVSKCGNGMKREARRNTGGRNETGKEGDLMVGLVPAAEARGPRFVCLSFGSALSSALSCSWRISHRMSD</sequence>
<proteinExistence type="predicted"/>
<evidence type="ECO:0000313" key="1">
    <source>
        <dbReference type="EMBL" id="CAL1684130.1"/>
    </source>
</evidence>
<dbReference type="EMBL" id="OZ034828">
    <property type="protein sequence ID" value="CAL1684130.1"/>
    <property type="molecule type" value="Genomic_DNA"/>
</dbReference>
<gene>
    <name evidence="1" type="ORF">LPLAT_LOCUS9817</name>
</gene>
<reference evidence="1" key="1">
    <citation type="submission" date="2024-04" db="EMBL/GenBank/DDBJ databases">
        <authorList>
            <consortium name="Molecular Ecology Group"/>
        </authorList>
    </citation>
    <scope>NUCLEOTIDE SEQUENCE</scope>
</reference>
<evidence type="ECO:0000313" key="2">
    <source>
        <dbReference type="Proteomes" id="UP001497644"/>
    </source>
</evidence>
<dbReference type="AlphaFoldDB" id="A0AAV2NXQ7"/>
<accession>A0AAV2NXQ7</accession>
<dbReference type="Proteomes" id="UP001497644">
    <property type="component" value="Chromosome 5"/>
</dbReference>